<sequence length="404" mass="45091">MKDWPVLMRAQSDVLRPLGSNVLIFSDLHDHRVLFFWLIQATSTILLLFWLLVATHLAGIPIPLNLQQVRHILAHSAFIAPPSGIATNHHNTLGAASSDIWFVLSLTVAVDATAVVATCNRALIRRFHYVVSQRMIFLASAISYAVWSWSRGKTDFLSRHPAESCVLGFTVHVLLGFVLDRLELCIPVSGVLCRSETLADYSRHLGRSETSWRRALFHSIIVGGMGVFLTIFIPSRWSAWAPAVHILFESVFLSVMKANRTPRYLVLCSPPFYATIGVHWGIRPIINNLHLTISHWTFLALVVLGRLLLDAHLWTILRLRPELQWARANVLLSTRRLLGICVGFVFLEMIGVKVITYIKPISVLVLFGLSFSGSLAIAAYNVALKPPSSRGLSINKYTVPIGIL</sequence>
<dbReference type="Proteomes" id="UP000326198">
    <property type="component" value="Unassembled WGS sequence"/>
</dbReference>
<name>A0A5N7AXY6_9EURO</name>
<feature type="transmembrane region" description="Helical" evidence="1">
    <location>
        <begin position="364"/>
        <end position="384"/>
    </location>
</feature>
<feature type="transmembrane region" description="Helical" evidence="1">
    <location>
        <begin position="239"/>
        <end position="256"/>
    </location>
</feature>
<keyword evidence="1" id="KW-0472">Membrane</keyword>
<feature type="transmembrane region" description="Helical" evidence="1">
    <location>
        <begin position="33"/>
        <end position="53"/>
    </location>
</feature>
<proteinExistence type="predicted"/>
<gene>
    <name evidence="2" type="ORF">BDV26DRAFT_295715</name>
</gene>
<feature type="transmembrane region" description="Helical" evidence="1">
    <location>
        <begin position="263"/>
        <end position="282"/>
    </location>
</feature>
<feature type="transmembrane region" description="Helical" evidence="1">
    <location>
        <begin position="337"/>
        <end position="358"/>
    </location>
</feature>
<reference evidence="2 3" key="1">
    <citation type="submission" date="2019-04" db="EMBL/GenBank/DDBJ databases">
        <title>Friends and foes A comparative genomics studyof 23 Aspergillus species from section Flavi.</title>
        <authorList>
            <consortium name="DOE Joint Genome Institute"/>
            <person name="Kjaerbolling I."/>
            <person name="Vesth T."/>
            <person name="Frisvad J.C."/>
            <person name="Nybo J.L."/>
            <person name="Theobald S."/>
            <person name="Kildgaard S."/>
            <person name="Isbrandt T."/>
            <person name="Kuo A."/>
            <person name="Sato A."/>
            <person name="Lyhne E.K."/>
            <person name="Kogle M.E."/>
            <person name="Wiebenga A."/>
            <person name="Kun R.S."/>
            <person name="Lubbers R.J."/>
            <person name="Makela M.R."/>
            <person name="Barry K."/>
            <person name="Chovatia M."/>
            <person name="Clum A."/>
            <person name="Daum C."/>
            <person name="Haridas S."/>
            <person name="He G."/>
            <person name="LaButti K."/>
            <person name="Lipzen A."/>
            <person name="Mondo S."/>
            <person name="Riley R."/>
            <person name="Salamov A."/>
            <person name="Simmons B.A."/>
            <person name="Magnuson J.K."/>
            <person name="Henrissat B."/>
            <person name="Mortensen U.H."/>
            <person name="Larsen T.O."/>
            <person name="Devries R.P."/>
            <person name="Grigoriev I.V."/>
            <person name="Machida M."/>
            <person name="Baker S.E."/>
            <person name="Andersen M.R."/>
        </authorList>
    </citation>
    <scope>NUCLEOTIDE SEQUENCE [LARGE SCALE GENOMIC DNA]</scope>
    <source>
        <strain evidence="2 3">IBT 29228</strain>
    </source>
</reference>
<dbReference type="OrthoDB" id="4491990at2759"/>
<evidence type="ECO:0000313" key="2">
    <source>
        <dbReference type="EMBL" id="KAE8374725.1"/>
    </source>
</evidence>
<dbReference type="EMBL" id="ML736277">
    <property type="protein sequence ID" value="KAE8374725.1"/>
    <property type="molecule type" value="Genomic_DNA"/>
</dbReference>
<keyword evidence="1" id="KW-1133">Transmembrane helix</keyword>
<feature type="transmembrane region" description="Helical" evidence="1">
    <location>
        <begin position="100"/>
        <end position="119"/>
    </location>
</feature>
<dbReference type="AlphaFoldDB" id="A0A5N7AXY6"/>
<feature type="transmembrane region" description="Helical" evidence="1">
    <location>
        <begin position="215"/>
        <end position="233"/>
    </location>
</feature>
<keyword evidence="1" id="KW-0812">Transmembrane</keyword>
<evidence type="ECO:0000256" key="1">
    <source>
        <dbReference type="SAM" id="Phobius"/>
    </source>
</evidence>
<accession>A0A5N7AXY6</accession>
<evidence type="ECO:0000313" key="3">
    <source>
        <dbReference type="Proteomes" id="UP000326198"/>
    </source>
</evidence>
<organism evidence="2 3">
    <name type="scientific">Aspergillus bertholletiae</name>
    <dbReference type="NCBI Taxonomy" id="1226010"/>
    <lineage>
        <taxon>Eukaryota</taxon>
        <taxon>Fungi</taxon>
        <taxon>Dikarya</taxon>
        <taxon>Ascomycota</taxon>
        <taxon>Pezizomycotina</taxon>
        <taxon>Eurotiomycetes</taxon>
        <taxon>Eurotiomycetidae</taxon>
        <taxon>Eurotiales</taxon>
        <taxon>Aspergillaceae</taxon>
        <taxon>Aspergillus</taxon>
        <taxon>Aspergillus subgen. Circumdati</taxon>
    </lineage>
</organism>
<feature type="transmembrane region" description="Helical" evidence="1">
    <location>
        <begin position="294"/>
        <end position="317"/>
    </location>
</feature>
<keyword evidence="3" id="KW-1185">Reference proteome</keyword>
<protein>
    <submittedName>
        <fullName evidence="2">Uncharacterized protein</fullName>
    </submittedName>
</protein>